<dbReference type="InterPro" id="IPR023214">
    <property type="entry name" value="HAD_sf"/>
</dbReference>
<dbReference type="FunFam" id="1.10.150.210:FF:000001">
    <property type="entry name" value="Phosphoserine phosphatase"/>
    <property type="match status" value="1"/>
</dbReference>
<dbReference type="Pfam" id="PF00702">
    <property type="entry name" value="Hydrolase"/>
    <property type="match status" value="1"/>
</dbReference>
<dbReference type="Gene3D" id="1.10.150.210">
    <property type="entry name" value="Phosphoserine phosphatase, domain 2"/>
    <property type="match status" value="1"/>
</dbReference>
<comment type="pathway">
    <text evidence="2">Amino-acid biosynthesis; L-serine biosynthesis; L-serine from 3-phospho-D-glycerate: step 3/3.</text>
</comment>
<dbReference type="EMBL" id="UATL01000001">
    <property type="protein sequence ID" value="SPY27352.1"/>
    <property type="molecule type" value="Genomic_DNA"/>
</dbReference>
<name>A0A2T3QK34_PHODM</name>
<comment type="catalytic activity">
    <reaction evidence="13">
        <text>O-phospho-D-serine + H2O = D-serine + phosphate</text>
        <dbReference type="Rhea" id="RHEA:24873"/>
        <dbReference type="ChEBI" id="CHEBI:15377"/>
        <dbReference type="ChEBI" id="CHEBI:35247"/>
        <dbReference type="ChEBI" id="CHEBI:43474"/>
        <dbReference type="ChEBI" id="CHEBI:58680"/>
        <dbReference type="EC" id="3.1.3.3"/>
    </reaction>
</comment>
<evidence type="ECO:0000259" key="15">
    <source>
        <dbReference type="Pfam" id="PF18429"/>
    </source>
</evidence>
<evidence type="ECO:0000256" key="9">
    <source>
        <dbReference type="ARBA" id="ARBA00022842"/>
    </source>
</evidence>
<reference evidence="16 17" key="1">
    <citation type="submission" date="2018-06" db="EMBL/GenBank/DDBJ databases">
        <authorList>
            <consortium name="Pathogen Informatics"/>
            <person name="Doyle S."/>
        </authorList>
    </citation>
    <scope>NUCLEOTIDE SEQUENCE [LARGE SCALE GENOMIC DNA]</scope>
    <source>
        <strain evidence="16 17">NCTC11647</strain>
    </source>
</reference>
<dbReference type="SFLD" id="SFLDS00003">
    <property type="entry name" value="Haloacid_Dehalogenase"/>
    <property type="match status" value="1"/>
</dbReference>
<dbReference type="Gene3D" id="3.40.50.1000">
    <property type="entry name" value="HAD superfamily/HAD-like"/>
    <property type="match status" value="1"/>
</dbReference>
<evidence type="ECO:0000256" key="3">
    <source>
        <dbReference type="ARBA" id="ARBA00009184"/>
    </source>
</evidence>
<keyword evidence="10" id="KW-0718">Serine biosynthesis</keyword>
<dbReference type="GO" id="GO:0006564">
    <property type="term" value="P:L-serine biosynthetic process"/>
    <property type="evidence" value="ECO:0007669"/>
    <property type="project" value="UniProtKB-KW"/>
</dbReference>
<dbReference type="CDD" id="cd07500">
    <property type="entry name" value="HAD_PSP"/>
    <property type="match status" value="1"/>
</dbReference>
<gene>
    <name evidence="16" type="primary">serB</name>
    <name evidence="16" type="ORF">NCTC11647_00395</name>
</gene>
<comment type="catalytic activity">
    <reaction evidence="12">
        <text>O-phospho-L-serine + H2O = L-serine + phosphate</text>
        <dbReference type="Rhea" id="RHEA:21208"/>
        <dbReference type="ChEBI" id="CHEBI:15377"/>
        <dbReference type="ChEBI" id="CHEBI:33384"/>
        <dbReference type="ChEBI" id="CHEBI:43474"/>
        <dbReference type="ChEBI" id="CHEBI:57524"/>
        <dbReference type="EC" id="3.1.3.3"/>
    </reaction>
</comment>
<evidence type="ECO:0000256" key="10">
    <source>
        <dbReference type="ARBA" id="ARBA00023299"/>
    </source>
</evidence>
<dbReference type="RefSeq" id="WP_005301064.1">
    <property type="nucleotide sequence ID" value="NZ_PYOG01000009.1"/>
</dbReference>
<evidence type="ECO:0000313" key="16">
    <source>
        <dbReference type="EMBL" id="SPY27352.1"/>
    </source>
</evidence>
<evidence type="ECO:0000256" key="11">
    <source>
        <dbReference type="ARBA" id="ARBA00031693"/>
    </source>
</evidence>
<dbReference type="InterPro" id="IPR050582">
    <property type="entry name" value="HAD-like_SerB"/>
</dbReference>
<protein>
    <recommendedName>
        <fullName evidence="5">Phosphoserine phosphatase</fullName>
        <ecNumber evidence="4">3.1.3.3</ecNumber>
    </recommendedName>
    <alternativeName>
        <fullName evidence="11">O-phosphoserine phosphohydrolase</fullName>
    </alternativeName>
</protein>
<dbReference type="PANTHER" id="PTHR43344:SF2">
    <property type="entry name" value="PHOSPHOSERINE PHOSPHATASE"/>
    <property type="match status" value="1"/>
</dbReference>
<dbReference type="Proteomes" id="UP000251647">
    <property type="component" value="Unassembled WGS sequence"/>
</dbReference>
<keyword evidence="6" id="KW-0028">Amino-acid biosynthesis</keyword>
<accession>A0A2T3QK34</accession>
<dbReference type="GO" id="GO:0000287">
    <property type="term" value="F:magnesium ion binding"/>
    <property type="evidence" value="ECO:0007669"/>
    <property type="project" value="TreeGrafter"/>
</dbReference>
<evidence type="ECO:0000256" key="14">
    <source>
        <dbReference type="PIRSR" id="PIRSR604469-1"/>
    </source>
</evidence>
<proteinExistence type="inferred from homology"/>
<evidence type="ECO:0000256" key="13">
    <source>
        <dbReference type="ARBA" id="ARBA00048523"/>
    </source>
</evidence>
<dbReference type="InterPro" id="IPR041449">
    <property type="entry name" value="SerB_N"/>
</dbReference>
<dbReference type="NCBIfam" id="TIGR00338">
    <property type="entry name" value="serB"/>
    <property type="match status" value="1"/>
</dbReference>
<feature type="domain" description="Phosphoserine phosphatase N-terminal" evidence="15">
    <location>
        <begin position="32"/>
        <end position="95"/>
    </location>
</feature>
<dbReference type="FunFam" id="3.40.50.1000:FF:000048">
    <property type="entry name" value="Phosphoserine phosphatase"/>
    <property type="match status" value="1"/>
</dbReference>
<evidence type="ECO:0000256" key="2">
    <source>
        <dbReference type="ARBA" id="ARBA00005135"/>
    </source>
</evidence>
<dbReference type="AlphaFoldDB" id="A0A2T3QK34"/>
<dbReference type="GO" id="GO:0036424">
    <property type="term" value="F:L-phosphoserine phosphatase activity"/>
    <property type="evidence" value="ECO:0007669"/>
    <property type="project" value="InterPro"/>
</dbReference>
<keyword evidence="9" id="KW-0460">Magnesium</keyword>
<evidence type="ECO:0000256" key="8">
    <source>
        <dbReference type="ARBA" id="ARBA00022801"/>
    </source>
</evidence>
<comment type="cofactor">
    <cofactor evidence="1">
        <name>Mg(2+)</name>
        <dbReference type="ChEBI" id="CHEBI:18420"/>
    </cofactor>
</comment>
<keyword evidence="7" id="KW-0479">Metal-binding</keyword>
<evidence type="ECO:0000256" key="5">
    <source>
        <dbReference type="ARBA" id="ARBA00015196"/>
    </source>
</evidence>
<dbReference type="NCBIfam" id="NF008350">
    <property type="entry name" value="PRK11133.1"/>
    <property type="match status" value="1"/>
</dbReference>
<dbReference type="NCBIfam" id="TIGR01488">
    <property type="entry name" value="HAD-SF-IB"/>
    <property type="match status" value="1"/>
</dbReference>
<feature type="active site" description="Proton donor" evidence="14">
    <location>
        <position position="114"/>
    </location>
</feature>
<evidence type="ECO:0000256" key="6">
    <source>
        <dbReference type="ARBA" id="ARBA00022605"/>
    </source>
</evidence>
<evidence type="ECO:0000256" key="4">
    <source>
        <dbReference type="ARBA" id="ARBA00012640"/>
    </source>
</evidence>
<dbReference type="InterPro" id="IPR004469">
    <property type="entry name" value="PSP"/>
</dbReference>
<evidence type="ECO:0000256" key="1">
    <source>
        <dbReference type="ARBA" id="ARBA00001946"/>
    </source>
</evidence>
<sequence length="333" mass="36581">MELSLSPLKIKKHAALYRRFPELQQASLRDKQQGQWILFGQDLSSLRIALIEEWAQQRLQLVAAWQVGDYDVLLIKNDLSDPIKAAVYRAECDFALTKDLPELNKPGLVVMDMDSTAIEMECIDEIAKLAGTGELVSAITEQAMQGELDFEQSLRQRVATLSGADEAILAQVLEQLPLMPELIELVRTLQAFGWKVAIASGGFTYFADQLKAMLDLDGVYANQLAIQDGKLIGEVVGSVVDADAKAYYLHQLSEQFEIEPHNTVAIGDGANDLAMMKAAGLGIAFHAKPKVQQQAQTAINYGSLGAVLCILSASLVPHHLSWKNQSCCQNIEK</sequence>
<keyword evidence="8 16" id="KW-0378">Hydrolase</keyword>
<evidence type="ECO:0000256" key="12">
    <source>
        <dbReference type="ARBA" id="ARBA00048138"/>
    </source>
</evidence>
<dbReference type="GO" id="GO:0005737">
    <property type="term" value="C:cytoplasm"/>
    <property type="evidence" value="ECO:0007669"/>
    <property type="project" value="TreeGrafter"/>
</dbReference>
<dbReference type="EC" id="3.1.3.3" evidence="4"/>
<dbReference type="PANTHER" id="PTHR43344">
    <property type="entry name" value="PHOSPHOSERINE PHOSPHATASE"/>
    <property type="match status" value="1"/>
</dbReference>
<dbReference type="SFLD" id="SFLDF00029">
    <property type="entry name" value="phosphoserine_phosphatase"/>
    <property type="match status" value="1"/>
</dbReference>
<dbReference type="SFLD" id="SFLDG01136">
    <property type="entry name" value="C1.6:_Phosphoserine_Phosphatas"/>
    <property type="match status" value="1"/>
</dbReference>
<dbReference type="Pfam" id="PF18429">
    <property type="entry name" value="DUF5609"/>
    <property type="match status" value="1"/>
</dbReference>
<evidence type="ECO:0000256" key="7">
    <source>
        <dbReference type="ARBA" id="ARBA00022723"/>
    </source>
</evidence>
<dbReference type="SUPFAM" id="SSF56784">
    <property type="entry name" value="HAD-like"/>
    <property type="match status" value="1"/>
</dbReference>
<feature type="active site" description="Nucleophile" evidence="14">
    <location>
        <position position="112"/>
    </location>
</feature>
<organism evidence="16 17">
    <name type="scientific">Photobacterium damselae</name>
    <dbReference type="NCBI Taxonomy" id="38293"/>
    <lineage>
        <taxon>Bacteria</taxon>
        <taxon>Pseudomonadati</taxon>
        <taxon>Pseudomonadota</taxon>
        <taxon>Gammaproteobacteria</taxon>
        <taxon>Vibrionales</taxon>
        <taxon>Vibrionaceae</taxon>
        <taxon>Photobacterium</taxon>
    </lineage>
</organism>
<dbReference type="UniPathway" id="UPA00135">
    <property type="reaction ID" value="UER00198"/>
</dbReference>
<evidence type="ECO:0000313" key="17">
    <source>
        <dbReference type="Proteomes" id="UP000251647"/>
    </source>
</evidence>
<dbReference type="OrthoDB" id="9792539at2"/>
<dbReference type="InterPro" id="IPR036412">
    <property type="entry name" value="HAD-like_sf"/>
</dbReference>
<dbReference type="SFLD" id="SFLDG01137">
    <property type="entry name" value="C1.6.1:_Phosphoserine_Phosphat"/>
    <property type="match status" value="1"/>
</dbReference>
<dbReference type="Gene3D" id="3.30.70.2020">
    <property type="match status" value="1"/>
</dbReference>
<comment type="similarity">
    <text evidence="3">Belongs to the HAD-like hydrolase superfamily. SerB family.</text>
</comment>